<keyword evidence="3" id="KW-1185">Reference proteome</keyword>
<proteinExistence type="predicted"/>
<dbReference type="InterPro" id="IPR031329">
    <property type="entry name" value="NEUT/ALK_ceramidase_N"/>
</dbReference>
<comment type="caution">
    <text evidence="2">The sequence shown here is derived from an EMBL/GenBank/DDBJ whole genome shotgun (WGS) entry which is preliminary data.</text>
</comment>
<accession>A0A329M2B6</accession>
<name>A0A329M2B6_9BACL</name>
<evidence type="ECO:0000313" key="2">
    <source>
        <dbReference type="EMBL" id="RAV14201.1"/>
    </source>
</evidence>
<evidence type="ECO:0000313" key="3">
    <source>
        <dbReference type="Proteomes" id="UP000250369"/>
    </source>
</evidence>
<dbReference type="EMBL" id="QMFB01000027">
    <property type="protein sequence ID" value="RAV14201.1"/>
    <property type="molecule type" value="Genomic_DNA"/>
</dbReference>
<sequence length="427" mass="46106">MAETDITPPLDSSMPGYFHDRKSTGVLDALYAKSLVVETDKGAAAWVALDCIDLPRRVVLGIRERIHKETGIPASSIMVSATHTHTGPPVVTCSFMTADETYLKLMTEKAADAAIIAYRTRKAARIGFASGEEADIAFNRRFWMKDGRVRMNPGIGNPDIERTEGPIDPQVLVVRIDELDGKPIGVVTNYACHTDTVGGTLYSADYPGELSASLKRSLGEHVVSLFLMGASGNINHIDVSGKWPIQREHHRVLGRILAGEVLKTREKAALTDDVEIGGAQLFFQTACRRPTDEEVEKARQRVASDTESEVRKAFAAEVLLAETNGDTVADIEIQAIKLGPLAVVGCPGELFVELGLAIKAASPFPYTAVNELSNGSATGYVCTREAFANGSYEPKITSNSRLPAGIGEQFVQHAAELLSRINGEQAE</sequence>
<feature type="domain" description="Neutral/alkaline non-lysosomal ceramidase N-terminal" evidence="1">
    <location>
        <begin position="3"/>
        <end position="197"/>
    </location>
</feature>
<protein>
    <recommendedName>
        <fullName evidence="1">Neutral/alkaline non-lysosomal ceramidase N-terminal domain-containing protein</fullName>
    </recommendedName>
</protein>
<dbReference type="Proteomes" id="UP000250369">
    <property type="component" value="Unassembled WGS sequence"/>
</dbReference>
<dbReference type="AlphaFoldDB" id="A0A329M2B6"/>
<reference evidence="2 3" key="1">
    <citation type="journal article" date="2009" name="Int. J. Syst. Evol. Microbiol.">
        <title>Paenibacillus contaminans sp. nov., isolated from a contaminated laboratory plate.</title>
        <authorList>
            <person name="Chou J.H."/>
            <person name="Lee J.H."/>
            <person name="Lin M.C."/>
            <person name="Chang P.S."/>
            <person name="Arun A.B."/>
            <person name="Young C.C."/>
            <person name="Chen W.M."/>
        </authorList>
    </citation>
    <scope>NUCLEOTIDE SEQUENCE [LARGE SCALE GENOMIC DNA]</scope>
    <source>
        <strain evidence="2 3">CKOBP-6</strain>
    </source>
</reference>
<dbReference type="Pfam" id="PF04734">
    <property type="entry name" value="Ceramidase_alk"/>
    <property type="match status" value="1"/>
</dbReference>
<organism evidence="2 3">
    <name type="scientific">Paenibacillus contaminans</name>
    <dbReference type="NCBI Taxonomy" id="450362"/>
    <lineage>
        <taxon>Bacteria</taxon>
        <taxon>Bacillati</taxon>
        <taxon>Bacillota</taxon>
        <taxon>Bacilli</taxon>
        <taxon>Bacillales</taxon>
        <taxon>Paenibacillaceae</taxon>
        <taxon>Paenibacillus</taxon>
    </lineage>
</organism>
<evidence type="ECO:0000259" key="1">
    <source>
        <dbReference type="Pfam" id="PF04734"/>
    </source>
</evidence>
<gene>
    <name evidence="2" type="ORF">DQG23_32050</name>
</gene>